<organism evidence="5 6">
    <name type="scientific">Micromonospora rubida</name>
    <dbReference type="NCBI Taxonomy" id="2697657"/>
    <lineage>
        <taxon>Bacteria</taxon>
        <taxon>Bacillati</taxon>
        <taxon>Actinomycetota</taxon>
        <taxon>Actinomycetes</taxon>
        <taxon>Micromonosporales</taxon>
        <taxon>Micromonosporaceae</taxon>
        <taxon>Micromonospora</taxon>
    </lineage>
</organism>
<dbReference type="InterPro" id="IPR042099">
    <property type="entry name" value="ANL_N_sf"/>
</dbReference>
<sequence length="531" mass="56723">MLTDVTDPTTARTIPDLVRRCAYAYPDRDAVVDGAVRLGFPQLADETERFARGLIRHGVTPGDRVAIWAPNGWRWVVAALGAVSAGAVLVPLNTRFKGAEAAYILGRTRARLLITDDGFLGNHYVAMLDDQELPHLSTVVVMAGDPPRSAARRSVLAWDDLLAGGAAVPVAEARRRAAAVAPDDLCDIFFTSGTTGQPKGVLLAHGQTIQLYVSWSERATLRPGDRCLLVNPFFHTFGYKAGIIACLLRGTAIVPQPVLDVAASLELVERERITVLPGPPTLYTSILDHPERAGRDLSSLRVAITGATTVPVALIERLRTELAMPTVLTAYGLTESGGTATMCRPEDTPVTVATTCGAPVSDVDVRVVGFDGVPLPAGEPGEVLIRGYNVTRGYFEDEAATLEAIDSDGWLRTGDVGVLDERGYLRITDRIKDMFIVGGFNAYPAEIEQALARHPGVAEAAVVGVPDDRLGEVGRAFVVPHPGSDIEAAEVVAFCRANLANYKVPRSVILVEALPRNASGKVVKSSLREAT</sequence>
<dbReference type="PANTHER" id="PTHR43201">
    <property type="entry name" value="ACYL-COA SYNTHETASE"/>
    <property type="match status" value="1"/>
</dbReference>
<dbReference type="Gene3D" id="3.30.300.30">
    <property type="match status" value="1"/>
</dbReference>
<dbReference type="Proteomes" id="UP001611075">
    <property type="component" value="Unassembled WGS sequence"/>
</dbReference>
<dbReference type="Pfam" id="PF00501">
    <property type="entry name" value="AMP-binding"/>
    <property type="match status" value="1"/>
</dbReference>
<dbReference type="InterPro" id="IPR025110">
    <property type="entry name" value="AMP-bd_C"/>
</dbReference>
<evidence type="ECO:0000256" key="1">
    <source>
        <dbReference type="ARBA" id="ARBA00006432"/>
    </source>
</evidence>
<comment type="caution">
    <text evidence="5">The sequence shown here is derived from an EMBL/GenBank/DDBJ whole genome shotgun (WGS) entry which is preliminary data.</text>
</comment>
<evidence type="ECO:0000256" key="2">
    <source>
        <dbReference type="ARBA" id="ARBA00022598"/>
    </source>
</evidence>
<dbReference type="EMBL" id="JBIRPU010000008">
    <property type="protein sequence ID" value="MFI0793880.1"/>
    <property type="molecule type" value="Genomic_DNA"/>
</dbReference>
<gene>
    <name evidence="5" type="ORF">ACH4OY_14495</name>
</gene>
<accession>A0ABW7SJL3</accession>
<dbReference type="InterPro" id="IPR045851">
    <property type="entry name" value="AMP-bd_C_sf"/>
</dbReference>
<keyword evidence="2 5" id="KW-0436">Ligase</keyword>
<dbReference type="PROSITE" id="PS00455">
    <property type="entry name" value="AMP_BINDING"/>
    <property type="match status" value="1"/>
</dbReference>
<evidence type="ECO:0000313" key="5">
    <source>
        <dbReference type="EMBL" id="MFI0793880.1"/>
    </source>
</evidence>
<evidence type="ECO:0000259" key="3">
    <source>
        <dbReference type="Pfam" id="PF00501"/>
    </source>
</evidence>
<evidence type="ECO:0000259" key="4">
    <source>
        <dbReference type="Pfam" id="PF13193"/>
    </source>
</evidence>
<dbReference type="InterPro" id="IPR000873">
    <property type="entry name" value="AMP-dep_synth/lig_dom"/>
</dbReference>
<feature type="domain" description="AMP-binding enzyme C-terminal" evidence="4">
    <location>
        <begin position="446"/>
        <end position="521"/>
    </location>
</feature>
<dbReference type="Pfam" id="PF13193">
    <property type="entry name" value="AMP-binding_C"/>
    <property type="match status" value="1"/>
</dbReference>
<name>A0ABW7SJL3_9ACTN</name>
<dbReference type="SUPFAM" id="SSF56801">
    <property type="entry name" value="Acetyl-CoA synthetase-like"/>
    <property type="match status" value="1"/>
</dbReference>
<reference evidence="5 6" key="1">
    <citation type="submission" date="2024-10" db="EMBL/GenBank/DDBJ databases">
        <title>The Natural Products Discovery Center: Release of the First 8490 Sequenced Strains for Exploring Actinobacteria Biosynthetic Diversity.</title>
        <authorList>
            <person name="Kalkreuter E."/>
            <person name="Kautsar S.A."/>
            <person name="Yang D."/>
            <person name="Bader C.D."/>
            <person name="Teijaro C.N."/>
            <person name="Fluegel L."/>
            <person name="Davis C.M."/>
            <person name="Simpson J.R."/>
            <person name="Lauterbach L."/>
            <person name="Steele A.D."/>
            <person name="Gui C."/>
            <person name="Meng S."/>
            <person name="Li G."/>
            <person name="Viehrig K."/>
            <person name="Ye F."/>
            <person name="Su P."/>
            <person name="Kiefer A.F."/>
            <person name="Nichols A."/>
            <person name="Cepeda A.J."/>
            <person name="Yan W."/>
            <person name="Fan B."/>
            <person name="Jiang Y."/>
            <person name="Adhikari A."/>
            <person name="Zheng C.-J."/>
            <person name="Schuster L."/>
            <person name="Cowan T.M."/>
            <person name="Smanski M.J."/>
            <person name="Chevrette M.G."/>
            <person name="De Carvalho L.P.S."/>
            <person name="Shen B."/>
        </authorList>
    </citation>
    <scope>NUCLEOTIDE SEQUENCE [LARGE SCALE GENOMIC DNA]</scope>
    <source>
        <strain evidence="5 6">NPDC021253</strain>
    </source>
</reference>
<feature type="domain" description="AMP-dependent synthetase/ligase" evidence="3">
    <location>
        <begin position="19"/>
        <end position="395"/>
    </location>
</feature>
<dbReference type="RefSeq" id="WP_396679700.1">
    <property type="nucleotide sequence ID" value="NZ_JBIRPU010000008.1"/>
</dbReference>
<evidence type="ECO:0000313" key="6">
    <source>
        <dbReference type="Proteomes" id="UP001611075"/>
    </source>
</evidence>
<keyword evidence="6" id="KW-1185">Reference proteome</keyword>
<proteinExistence type="inferred from homology"/>
<dbReference type="PANTHER" id="PTHR43201:SF5">
    <property type="entry name" value="MEDIUM-CHAIN ACYL-COA LIGASE ACSF2, MITOCHONDRIAL"/>
    <property type="match status" value="1"/>
</dbReference>
<dbReference type="Gene3D" id="3.40.50.12780">
    <property type="entry name" value="N-terminal domain of ligase-like"/>
    <property type="match status" value="1"/>
</dbReference>
<dbReference type="NCBIfam" id="NF005801">
    <property type="entry name" value="PRK07656.1"/>
    <property type="match status" value="1"/>
</dbReference>
<protein>
    <submittedName>
        <fullName evidence="5">FadD3 family acyl-CoA ligase</fullName>
    </submittedName>
</protein>
<comment type="similarity">
    <text evidence="1">Belongs to the ATP-dependent AMP-binding enzyme family.</text>
</comment>
<dbReference type="InterPro" id="IPR020845">
    <property type="entry name" value="AMP-binding_CS"/>
</dbReference>
<dbReference type="GO" id="GO:0016874">
    <property type="term" value="F:ligase activity"/>
    <property type="evidence" value="ECO:0007669"/>
    <property type="project" value="UniProtKB-KW"/>
</dbReference>